<evidence type="ECO:0000256" key="1">
    <source>
        <dbReference type="ARBA" id="ARBA00006484"/>
    </source>
</evidence>
<dbReference type="PANTHER" id="PTHR48107">
    <property type="entry name" value="NADPH-DEPENDENT ALDEHYDE REDUCTASE-LIKE PROTEIN, CHLOROPLASTIC-RELATED"/>
    <property type="match status" value="1"/>
</dbReference>
<dbReference type="AlphaFoldDB" id="A0AAE8FP69"/>
<dbReference type="InterPro" id="IPR020904">
    <property type="entry name" value="Sc_DH/Rdtase_CS"/>
</dbReference>
<proteinExistence type="inferred from homology"/>
<dbReference type="Proteomes" id="UP000273641">
    <property type="component" value="Unassembled WGS sequence"/>
</dbReference>
<dbReference type="EMBL" id="RQNR01000116">
    <property type="protein sequence ID" value="RQN20802.1"/>
    <property type="molecule type" value="Genomic_DNA"/>
</dbReference>
<comment type="caution">
    <text evidence="3">The sequence shown here is derived from an EMBL/GenBank/DDBJ whole genome shotgun (WGS) entry which is preliminary data.</text>
</comment>
<dbReference type="InterPro" id="IPR002347">
    <property type="entry name" value="SDR_fam"/>
</dbReference>
<accession>A0AAE8FP69</accession>
<organism evidence="3 4">
    <name type="scientific">Clostridium perfringens</name>
    <dbReference type="NCBI Taxonomy" id="1502"/>
    <lineage>
        <taxon>Bacteria</taxon>
        <taxon>Bacillati</taxon>
        <taxon>Bacillota</taxon>
        <taxon>Clostridia</taxon>
        <taxon>Eubacteriales</taxon>
        <taxon>Clostridiaceae</taxon>
        <taxon>Clostridium</taxon>
    </lineage>
</organism>
<dbReference type="PRINTS" id="PR00080">
    <property type="entry name" value="SDRFAMILY"/>
</dbReference>
<evidence type="ECO:0000313" key="3">
    <source>
        <dbReference type="EMBL" id="RQN20802.1"/>
    </source>
</evidence>
<name>A0AAE8FP69_CLOPF</name>
<dbReference type="SUPFAM" id="SSF51735">
    <property type="entry name" value="NAD(P)-binding Rossmann-fold domains"/>
    <property type="match status" value="1"/>
</dbReference>
<comment type="similarity">
    <text evidence="1">Belongs to the short-chain dehydrogenases/reductases (SDR) family.</text>
</comment>
<sequence>NDDAETTKKYVEKYGGKCYLVPGDISNKNFCEKLVRFTVETLGGIDVLINNAGVQFPQNNINCISQEQLELTFKINIFSMFYLTQEALKYMKRGSTIVNTTSVTAYQGKENLIDYSSTKGAVVTFTRSLSQSIVKNGIRVNAVAPGPIWTPLIVSSFSEEEVANFGSDVPMKRAGQPFELAPAYVYLASDDSSYVTGQVLHVNGGTIVDS</sequence>
<protein>
    <submittedName>
        <fullName evidence="3">SDR family oxidoreductase</fullName>
    </submittedName>
</protein>
<dbReference type="Pfam" id="PF13561">
    <property type="entry name" value="adh_short_C2"/>
    <property type="match status" value="1"/>
</dbReference>
<dbReference type="GO" id="GO:0008206">
    <property type="term" value="P:bile acid metabolic process"/>
    <property type="evidence" value="ECO:0007669"/>
    <property type="project" value="UniProtKB-ARBA"/>
</dbReference>
<keyword evidence="2" id="KW-0560">Oxidoreductase</keyword>
<dbReference type="GO" id="GO:0016614">
    <property type="term" value="F:oxidoreductase activity, acting on CH-OH group of donors"/>
    <property type="evidence" value="ECO:0007669"/>
    <property type="project" value="UniProtKB-ARBA"/>
</dbReference>
<dbReference type="PRINTS" id="PR00081">
    <property type="entry name" value="GDHRDH"/>
</dbReference>
<dbReference type="InterPro" id="IPR036291">
    <property type="entry name" value="NAD(P)-bd_dom_sf"/>
</dbReference>
<dbReference type="PANTHER" id="PTHR48107:SF16">
    <property type="entry name" value="NADPH-DEPENDENT ALDEHYDE REDUCTASE 1, CHLOROPLASTIC"/>
    <property type="match status" value="1"/>
</dbReference>
<dbReference type="FunFam" id="3.40.50.720:FF:000084">
    <property type="entry name" value="Short-chain dehydrogenase reductase"/>
    <property type="match status" value="1"/>
</dbReference>
<feature type="non-terminal residue" evidence="3">
    <location>
        <position position="1"/>
    </location>
</feature>
<evidence type="ECO:0000313" key="4">
    <source>
        <dbReference type="Proteomes" id="UP000273641"/>
    </source>
</evidence>
<dbReference type="PROSITE" id="PS00061">
    <property type="entry name" value="ADH_SHORT"/>
    <property type="match status" value="1"/>
</dbReference>
<dbReference type="Gene3D" id="3.40.50.720">
    <property type="entry name" value="NAD(P)-binding Rossmann-like Domain"/>
    <property type="match status" value="1"/>
</dbReference>
<dbReference type="RefSeq" id="WP_124231174.1">
    <property type="nucleotide sequence ID" value="NZ_JASNJJ010000134.1"/>
</dbReference>
<evidence type="ECO:0000256" key="2">
    <source>
        <dbReference type="ARBA" id="ARBA00023002"/>
    </source>
</evidence>
<gene>
    <name evidence="3" type="ORF">EHZ11_16375</name>
</gene>
<reference evidence="3 4" key="1">
    <citation type="submission" date="2018-11" db="EMBL/GenBank/DDBJ databases">
        <title>Draft genome sequences of potential pathogenic Clostridium perfringens from environmental surface water in the North West Province, South Africa.</title>
        <authorList>
            <person name="Fourie J.C.J."/>
            <person name="Sanko T.J."/>
            <person name="Bezuidenhout C."/>
            <person name="Mienie C."/>
            <person name="Adeleke R."/>
        </authorList>
    </citation>
    <scope>NUCLEOTIDE SEQUENCE [LARGE SCALE GENOMIC DNA]</scope>
    <source>
        <strain evidence="3 4">SC4-C13</strain>
    </source>
</reference>